<dbReference type="InParanoid" id="A0A194XQT5"/>
<feature type="signal peptide" evidence="1">
    <location>
        <begin position="1"/>
        <end position="19"/>
    </location>
</feature>
<name>A0A194XQT5_MOLSC</name>
<organism evidence="2 3">
    <name type="scientific">Mollisia scopiformis</name>
    <name type="common">Conifer needle endophyte fungus</name>
    <name type="synonym">Phialocephala scopiformis</name>
    <dbReference type="NCBI Taxonomy" id="149040"/>
    <lineage>
        <taxon>Eukaryota</taxon>
        <taxon>Fungi</taxon>
        <taxon>Dikarya</taxon>
        <taxon>Ascomycota</taxon>
        <taxon>Pezizomycotina</taxon>
        <taxon>Leotiomycetes</taxon>
        <taxon>Helotiales</taxon>
        <taxon>Mollisiaceae</taxon>
        <taxon>Mollisia</taxon>
    </lineage>
</organism>
<dbReference type="KEGG" id="psco:LY89DRAFT_728760"/>
<feature type="chain" id="PRO_5008268546" evidence="1">
    <location>
        <begin position="20"/>
        <end position="94"/>
    </location>
</feature>
<evidence type="ECO:0000313" key="2">
    <source>
        <dbReference type="EMBL" id="KUJ22640.1"/>
    </source>
</evidence>
<protein>
    <submittedName>
        <fullName evidence="2">Uncharacterized protein</fullName>
    </submittedName>
</protein>
<dbReference type="EMBL" id="KQ947406">
    <property type="protein sequence ID" value="KUJ22640.1"/>
    <property type="molecule type" value="Genomic_DNA"/>
</dbReference>
<evidence type="ECO:0000256" key="1">
    <source>
        <dbReference type="SAM" id="SignalP"/>
    </source>
</evidence>
<gene>
    <name evidence="2" type="ORF">LY89DRAFT_728760</name>
</gene>
<keyword evidence="3" id="KW-1185">Reference proteome</keyword>
<keyword evidence="1" id="KW-0732">Signal</keyword>
<dbReference type="AlphaFoldDB" id="A0A194XQT5"/>
<reference evidence="2 3" key="1">
    <citation type="submission" date="2015-10" db="EMBL/GenBank/DDBJ databases">
        <title>Full genome of DAOMC 229536 Phialocephala scopiformis, a fungal endophyte of spruce producing the potent anti-insectan compound rugulosin.</title>
        <authorList>
            <consortium name="DOE Joint Genome Institute"/>
            <person name="Walker A.K."/>
            <person name="Frasz S.L."/>
            <person name="Seifert K.A."/>
            <person name="Miller J.D."/>
            <person name="Mondo S.J."/>
            <person name="Labutti K."/>
            <person name="Lipzen A."/>
            <person name="Dockter R."/>
            <person name="Kennedy M."/>
            <person name="Grigoriev I.V."/>
            <person name="Spatafora J.W."/>
        </authorList>
    </citation>
    <scope>NUCLEOTIDE SEQUENCE [LARGE SCALE GENOMIC DNA]</scope>
    <source>
        <strain evidence="2 3">CBS 120377</strain>
    </source>
</reference>
<dbReference type="Proteomes" id="UP000070700">
    <property type="component" value="Unassembled WGS sequence"/>
</dbReference>
<accession>A0A194XQT5</accession>
<evidence type="ECO:0000313" key="3">
    <source>
        <dbReference type="Proteomes" id="UP000070700"/>
    </source>
</evidence>
<dbReference type="RefSeq" id="XP_018076995.1">
    <property type="nucleotide sequence ID" value="XM_018219303.1"/>
</dbReference>
<sequence>MQFHLFPLLLLAASPLAASFRCSGALAGKCCNPSSLFSSGTISFGIYSACSPAKVQANTNPALKQYTCKLNTPGHTQGNCCYSLGSTAVICGEA</sequence>
<proteinExistence type="predicted"/>
<dbReference type="GeneID" id="28829029"/>